<reference evidence="2 3" key="1">
    <citation type="journal article" date="2005" name="Proc. Natl. Acad. Sci. U.S.A.">
        <title>The complete genomes and proteomes of 27 Staphylococcus aureus bacteriophages.</title>
        <authorList>
            <person name="Kwan T."/>
            <person name="Liu J."/>
            <person name="Dubow M."/>
            <person name="Gros P."/>
            <person name="Pelletier J."/>
        </authorList>
    </citation>
    <scope>NUCLEOTIDE SEQUENCE</scope>
</reference>
<evidence type="ECO:0000256" key="1">
    <source>
        <dbReference type="SAM" id="Phobius"/>
    </source>
</evidence>
<dbReference type="KEGG" id="vg:5133238"/>
<protein>
    <submittedName>
        <fullName evidence="2">ORF196</fullName>
    </submittedName>
</protein>
<keyword evidence="1" id="KW-1133">Transmembrane helix</keyword>
<keyword evidence="3" id="KW-1185">Reference proteome</keyword>
<keyword evidence="1" id="KW-0472">Membrane</keyword>
<feature type="transmembrane region" description="Helical" evidence="1">
    <location>
        <begin position="6"/>
        <end position="23"/>
    </location>
</feature>
<evidence type="ECO:0000313" key="2">
    <source>
        <dbReference type="EMBL" id="AAX91415.1"/>
    </source>
</evidence>
<dbReference type="GeneID" id="5133238"/>
<sequence length="36" mass="4300">MVLGILFKIPFQMLWILFGIHYLQFGTKFLTSYSVF</sequence>
<dbReference type="EMBL" id="AY954959">
    <property type="protein sequence ID" value="AAX91415.1"/>
    <property type="molecule type" value="Genomic_DNA"/>
</dbReference>
<organism evidence="2 3">
    <name type="scientific">Staphylococcus phage EW</name>
    <dbReference type="NCBI Taxonomy" id="2936814"/>
    <lineage>
        <taxon>Viruses</taxon>
        <taxon>Duplodnaviria</taxon>
        <taxon>Heunggongvirae</taxon>
        <taxon>Uroviricota</taxon>
        <taxon>Caudoviricetes</taxon>
        <taxon>Azeredovirinae</taxon>
        <taxon>Phietavirus</taxon>
        <taxon>Phietavirus EW</taxon>
    </lineage>
</organism>
<proteinExistence type="predicted"/>
<evidence type="ECO:0000313" key="3">
    <source>
        <dbReference type="Proteomes" id="UP000001464"/>
    </source>
</evidence>
<name>Q4ZC59_9CAUD</name>
<keyword evidence="1" id="KW-0812">Transmembrane</keyword>
<accession>Q4ZC59</accession>
<dbReference type="RefSeq" id="YP_240167.1">
    <property type="nucleotide sequence ID" value="NC_007056.1"/>
</dbReference>
<dbReference type="Proteomes" id="UP000001464">
    <property type="component" value="Segment"/>
</dbReference>